<name>A0A1P8BCN4_ARATH</name>
<dbReference type="CDD" id="cd22160">
    <property type="entry name" value="F-box_AtFBL13-like"/>
    <property type="match status" value="1"/>
</dbReference>
<dbReference type="EMBL" id="CP002688">
    <property type="protein sequence ID" value="ANM69359.1"/>
    <property type="molecule type" value="Genomic_DNA"/>
</dbReference>
<dbReference type="SUPFAM" id="SSF81383">
    <property type="entry name" value="F-box domain"/>
    <property type="match status" value="1"/>
</dbReference>
<dbReference type="ExpressionAtlas" id="A0A1P8BCN4">
    <property type="expression patterns" value="baseline and differential"/>
</dbReference>
<evidence type="ECO:0000259" key="1">
    <source>
        <dbReference type="SMART" id="SM00579"/>
    </source>
</evidence>
<proteinExistence type="predicted"/>
<dbReference type="GeneID" id="833848"/>
<dbReference type="InterPro" id="IPR006566">
    <property type="entry name" value="FBD"/>
</dbReference>
<reference evidence="4" key="2">
    <citation type="journal article" date="2017" name="Plant J.">
        <title>Araport11: a complete reannotation of the Arabidopsis thaliana reference genome.</title>
        <authorList>
            <person name="Cheng C.Y."/>
            <person name="Krishnakumar V."/>
            <person name="Chan A.P."/>
            <person name="Thibaud-Nissen F."/>
            <person name="Schobel S."/>
            <person name="Town C.D."/>
        </authorList>
    </citation>
    <scope>GENOME REANNOTATION</scope>
    <source>
        <strain evidence="4">cv. Columbia</strain>
    </source>
</reference>
<accession>A0A1P8BCN4</accession>
<reference evidence="3 4" key="1">
    <citation type="journal article" date="2000" name="Nature">
        <title>Sequence and analysis of chromosome 5 of the plant Arabidopsis thaliana.</title>
        <authorList>
            <consortium name="Kazusa DNA Research Institute"/>
            <consortium name="Cold Spring Harbor and Washington University in St Louis Sequencing Consortium"/>
            <consortium name="European Union Arabidopsis Genome Sequencing Consortium"/>
            <person name="Tabata S."/>
            <person name="Kaneko T."/>
            <person name="Nakamura Y."/>
            <person name="Kotani H."/>
            <person name="Kato T."/>
            <person name="Asamizu E."/>
            <person name="Miyajima N."/>
            <person name="Sasamoto S."/>
            <person name="Kimura T."/>
            <person name="Hosouchi T."/>
            <person name="Kawashima K."/>
            <person name="Kohara M."/>
            <person name="Matsumoto M."/>
            <person name="Matsuno A."/>
            <person name="Muraki A."/>
            <person name="Nakayama S."/>
            <person name="Nakazaki N."/>
            <person name="Naruo K."/>
            <person name="Okumura S."/>
            <person name="Shinpo S."/>
            <person name="Takeuchi C."/>
            <person name="Wada T."/>
            <person name="Watanabe A."/>
            <person name="Yamada M."/>
            <person name="Yasuda M."/>
            <person name="Sato S."/>
            <person name="de la Bastide M."/>
            <person name="Huang E."/>
            <person name="Spiegel L."/>
            <person name="Gnoj L."/>
            <person name="O'Shaughnessy A."/>
            <person name="Preston R."/>
            <person name="Habermann K."/>
            <person name="Murray J."/>
            <person name="Johnson D."/>
            <person name="Rohlfing T."/>
            <person name="Nelson J."/>
            <person name="Stoneking T."/>
            <person name="Pepin K."/>
            <person name="Spieth J."/>
            <person name="Sekhon M."/>
            <person name="Armstrong J."/>
            <person name="Becker M."/>
            <person name="Belter E."/>
            <person name="Cordum H."/>
            <person name="Cordes M."/>
            <person name="Courtney L."/>
            <person name="Courtney W."/>
            <person name="Dante M."/>
            <person name="Du H."/>
            <person name="Edwards J."/>
            <person name="Fryman J."/>
            <person name="Haakensen B."/>
            <person name="Lamar E."/>
            <person name="Latreille P."/>
            <person name="Leonard S."/>
            <person name="Meyer R."/>
            <person name="Mulvaney E."/>
            <person name="Ozersky P."/>
            <person name="Riley A."/>
            <person name="Strowmatt C."/>
            <person name="Wagner-McPherson C."/>
            <person name="Wollam A."/>
            <person name="Yoakum M."/>
            <person name="Bell M."/>
            <person name="Dedhia N."/>
            <person name="Parnell L."/>
            <person name="Shah R."/>
            <person name="Rodriguez M."/>
            <person name="See L.H."/>
            <person name="Vil D."/>
            <person name="Baker J."/>
            <person name="Kirchoff K."/>
            <person name="Toth K."/>
            <person name="King L."/>
            <person name="Bahret A."/>
            <person name="Miller B."/>
            <person name="Marra M."/>
            <person name="Martienssen R."/>
            <person name="McCombie W.R."/>
            <person name="Wilson R.K."/>
            <person name="Murphy G."/>
            <person name="Bancroft I."/>
            <person name="Volckaert G."/>
            <person name="Wambutt R."/>
            <person name="Dusterhoft A."/>
            <person name="Stiekema W."/>
            <person name="Pohl T."/>
            <person name="Entian K.D."/>
            <person name="Terryn N."/>
            <person name="Hartley N."/>
            <person name="Bent E."/>
            <person name="Johnson S."/>
            <person name="Langham S.A."/>
            <person name="McCullagh B."/>
            <person name="Robben J."/>
            <person name="Grymonprez B."/>
            <person name="Zimmermann W."/>
            <person name="Ramsperger U."/>
            <person name="Wedler H."/>
            <person name="Balke K."/>
            <person name="Wedler E."/>
            <person name="Peters S."/>
            <person name="van Staveren M."/>
            <person name="Dirkse W."/>
            <person name="Mooijman P."/>
            <person name="Lankhorst R.K."/>
            <person name="Weitzenegger T."/>
            <person name="Bothe G."/>
            <person name="Rose M."/>
            <person name="Hauf J."/>
            <person name="Berneiser S."/>
            <person name="Hempel S."/>
            <person name="Feldpausch M."/>
            <person name="Lamberth S."/>
            <person name="Villarroel R."/>
            <person name="Gielen J."/>
            <person name="Ardiles W."/>
            <person name="Bents O."/>
            <person name="Lemcke K."/>
            <person name="Kolesov G."/>
            <person name="Mayer K."/>
            <person name="Rudd S."/>
            <person name="Schoof H."/>
            <person name="Schueller C."/>
            <person name="Zaccaria P."/>
            <person name="Mewes H.W."/>
            <person name="Bevan M."/>
            <person name="Fransz P."/>
        </authorList>
    </citation>
    <scope>NUCLEOTIDE SEQUENCE [LARGE SCALE GENOMIC DNA]</scope>
    <source>
        <strain evidence="4">cv. Columbia</strain>
    </source>
</reference>
<dbReference type="InterPro" id="IPR055411">
    <property type="entry name" value="LRR_FXL15/At3g58940/PEG3-like"/>
</dbReference>
<dbReference type="RefSeq" id="NP_001331043.1">
    <property type="nucleotide sequence ID" value="NM_001344257.1"/>
</dbReference>
<dbReference type="InterPro" id="IPR032675">
    <property type="entry name" value="LRR_dom_sf"/>
</dbReference>
<dbReference type="Pfam" id="PF00646">
    <property type="entry name" value="F-box"/>
    <property type="match status" value="1"/>
</dbReference>
<dbReference type="InterPro" id="IPR050232">
    <property type="entry name" value="FBL13/AtMIF1-like"/>
</dbReference>
<dbReference type="AlphaFoldDB" id="A0A1P8BCN4"/>
<dbReference type="Proteomes" id="UP000006548">
    <property type="component" value="Chromosome 5"/>
</dbReference>
<dbReference type="InterPro" id="IPR053781">
    <property type="entry name" value="F-box_AtFBL13-like"/>
</dbReference>
<dbReference type="Gene3D" id="3.80.10.10">
    <property type="entry name" value="Ribonuclease Inhibitor"/>
    <property type="match status" value="1"/>
</dbReference>
<dbReference type="SUPFAM" id="SSF52047">
    <property type="entry name" value="RNI-like"/>
    <property type="match status" value="1"/>
</dbReference>
<sequence length="279" mass="32217">MDKINGLPDDLLVKILSYVPTDIAVSTSILSKRWEFLWMWLPNLDYTSRWCRKPGDVGLRDFIHKNLPLHRAPVIESLRFHSNSPDIKPEDIRRWIEIAVSRHVHDLDIDHFSENENIFLSSFFACKSLVTLKLRSVTLRDIPSMDGYGDGFVFNQLEHLTLCVCRGDSPSLLGQLLKDSPNLRILEISVMEDHVDDVGISLDGWNQPSSVPECLLSSLQIFKWPQYLGRPEDRDIAVYILKNARHLKKTTILADRCERFVTQRRMIKELLQALPARIC</sequence>
<protein>
    <submittedName>
        <fullName evidence="3">F-box/RNI-like/FBD-like domains-containing protein</fullName>
    </submittedName>
</protein>
<evidence type="ECO:0000313" key="3">
    <source>
        <dbReference type="EMBL" id="ANM69359.1"/>
    </source>
</evidence>
<gene>
    <name evidence="3" type="primary">MBB18.14</name>
    <name evidence="3" type="synonym">MBB18_14</name>
    <name evidence="2 3" type="ordered locus">At5g38590</name>
</gene>
<dbReference type="InterPro" id="IPR001810">
    <property type="entry name" value="F-box_dom"/>
</dbReference>
<evidence type="ECO:0000313" key="2">
    <source>
        <dbReference type="Araport" id="AT5G38590"/>
    </source>
</evidence>
<dbReference type="TAIR" id="AT5G38590"/>
<feature type="domain" description="FBD" evidence="1">
    <location>
        <begin position="213"/>
        <end position="279"/>
    </location>
</feature>
<dbReference type="PANTHER" id="PTHR31900">
    <property type="entry name" value="F-BOX/RNI SUPERFAMILY PROTEIN-RELATED"/>
    <property type="match status" value="1"/>
</dbReference>
<dbReference type="Pfam" id="PF24758">
    <property type="entry name" value="LRR_At5g56370"/>
    <property type="match status" value="1"/>
</dbReference>
<dbReference type="InterPro" id="IPR036047">
    <property type="entry name" value="F-box-like_dom_sf"/>
</dbReference>
<dbReference type="SMR" id="A0A1P8BCN4"/>
<keyword evidence="4" id="KW-1185">Reference proteome</keyword>
<evidence type="ECO:0000313" key="4">
    <source>
        <dbReference type="Proteomes" id="UP000006548"/>
    </source>
</evidence>
<dbReference type="Pfam" id="PF08387">
    <property type="entry name" value="FBD"/>
    <property type="match status" value="1"/>
</dbReference>
<dbReference type="Araport" id="AT5G38590"/>
<dbReference type="PANTHER" id="PTHR31900:SF30">
    <property type="entry name" value="SUPERFAMILY PROTEIN, PUTATIVE-RELATED"/>
    <property type="match status" value="1"/>
</dbReference>
<dbReference type="SMART" id="SM00579">
    <property type="entry name" value="FBD"/>
    <property type="match status" value="1"/>
</dbReference>
<organism evidence="3 4">
    <name type="scientific">Arabidopsis thaliana</name>
    <name type="common">Mouse-ear cress</name>
    <dbReference type="NCBI Taxonomy" id="3702"/>
    <lineage>
        <taxon>Eukaryota</taxon>
        <taxon>Viridiplantae</taxon>
        <taxon>Streptophyta</taxon>
        <taxon>Embryophyta</taxon>
        <taxon>Tracheophyta</taxon>
        <taxon>Spermatophyta</taxon>
        <taxon>Magnoliopsida</taxon>
        <taxon>eudicotyledons</taxon>
        <taxon>Gunneridae</taxon>
        <taxon>Pentapetalae</taxon>
        <taxon>rosids</taxon>
        <taxon>malvids</taxon>
        <taxon>Brassicales</taxon>
        <taxon>Brassicaceae</taxon>
        <taxon>Camelineae</taxon>
        <taxon>Arabidopsis</taxon>
    </lineage>
</organism>